<comment type="caution">
    <text evidence="1">The sequence shown here is derived from an EMBL/GenBank/DDBJ whole genome shotgun (WGS) entry which is preliminary data.</text>
</comment>
<evidence type="ECO:0008006" key="3">
    <source>
        <dbReference type="Google" id="ProtNLM"/>
    </source>
</evidence>
<protein>
    <recommendedName>
        <fullName evidence="3">IPExxxVDY family protein</fullName>
    </recommendedName>
</protein>
<name>A0A2W7IZC9_9FLAO</name>
<accession>A0A2W7IZC9</accession>
<sequence length="159" mass="18747">MANKLMLNTFIEEDFDLIAIHCSLEAYHLSFLLNKTLNFRLHREDMDVDFTYKEGTAFYELFKYCDDYQQCNYYLVENKHKIKASNLYSEGSLFKDDATYSTNLIPEYKNVDFFLKIQNEGSHIDSKKIISELHKITPIITAYKVDFDTLKSVENLTFS</sequence>
<evidence type="ECO:0000313" key="1">
    <source>
        <dbReference type="EMBL" id="PZW44033.1"/>
    </source>
</evidence>
<dbReference type="NCBIfam" id="NF033205">
    <property type="entry name" value="IPExxxVDY"/>
    <property type="match status" value="1"/>
</dbReference>
<gene>
    <name evidence="1" type="ORF">LX95_00362</name>
</gene>
<dbReference type="InterPro" id="IPR047690">
    <property type="entry name" value="IPExxxVDY_fam"/>
</dbReference>
<organism evidence="1 2">
    <name type="scientific">Mesonia algae</name>
    <dbReference type="NCBI Taxonomy" id="213248"/>
    <lineage>
        <taxon>Bacteria</taxon>
        <taxon>Pseudomonadati</taxon>
        <taxon>Bacteroidota</taxon>
        <taxon>Flavobacteriia</taxon>
        <taxon>Flavobacteriales</taxon>
        <taxon>Flavobacteriaceae</taxon>
        <taxon>Mesonia</taxon>
    </lineage>
</organism>
<reference evidence="1 2" key="1">
    <citation type="submission" date="2018-06" db="EMBL/GenBank/DDBJ databases">
        <title>Genomic Encyclopedia of Archaeal and Bacterial Type Strains, Phase II (KMG-II): from individual species to whole genera.</title>
        <authorList>
            <person name="Goeker M."/>
        </authorList>
    </citation>
    <scope>NUCLEOTIDE SEQUENCE [LARGE SCALE GENOMIC DNA]</scope>
    <source>
        <strain evidence="1 2">DSM 15361</strain>
    </source>
</reference>
<keyword evidence="2" id="KW-1185">Reference proteome</keyword>
<evidence type="ECO:0000313" key="2">
    <source>
        <dbReference type="Proteomes" id="UP000249542"/>
    </source>
</evidence>
<proteinExistence type="predicted"/>
<dbReference type="EMBL" id="QKYV01000001">
    <property type="protein sequence ID" value="PZW44033.1"/>
    <property type="molecule type" value="Genomic_DNA"/>
</dbReference>
<dbReference type="RefSeq" id="WP_170116565.1">
    <property type="nucleotide sequence ID" value="NZ_QKYV01000001.1"/>
</dbReference>
<dbReference type="AlphaFoldDB" id="A0A2W7IZC9"/>
<dbReference type="Proteomes" id="UP000249542">
    <property type="component" value="Unassembled WGS sequence"/>
</dbReference>